<dbReference type="AlphaFoldDB" id="A0A0F9QBH2"/>
<protein>
    <submittedName>
        <fullName evidence="1">Uncharacterized protein</fullName>
    </submittedName>
</protein>
<evidence type="ECO:0000313" key="1">
    <source>
        <dbReference type="EMBL" id="KKN10521.1"/>
    </source>
</evidence>
<comment type="caution">
    <text evidence="1">The sequence shown here is derived from an EMBL/GenBank/DDBJ whole genome shotgun (WGS) entry which is preliminary data.</text>
</comment>
<sequence length="241" mass="26510">MPDTPDWQRYLPGSERYALSDLGELAARLGSPLRFDRRGEVLWYDQFDHGLAPWTSASFGTGGAVKISIVDTFMSPYAALLTAGSSSLRAADLSKSIQQASLGKWGFEVAVAFLSDWDYFEIVITIRDGVDFYVATVRLSLTDNELQYSDSAGVFQKVDDLLDLTTSPPTYQILKLVFDLSTPEYSHIRLGPTEYSLSGIAMKKTAGSSSAQFWARIRLKGRAGENDTAQVGHVIFTGNEP</sequence>
<proteinExistence type="predicted"/>
<gene>
    <name evidence="1" type="ORF">LCGC14_1035660</name>
</gene>
<name>A0A0F9QBH2_9ZZZZ</name>
<accession>A0A0F9QBH2</accession>
<organism evidence="1">
    <name type="scientific">marine sediment metagenome</name>
    <dbReference type="NCBI Taxonomy" id="412755"/>
    <lineage>
        <taxon>unclassified sequences</taxon>
        <taxon>metagenomes</taxon>
        <taxon>ecological metagenomes</taxon>
    </lineage>
</organism>
<dbReference type="EMBL" id="LAZR01004236">
    <property type="protein sequence ID" value="KKN10521.1"/>
    <property type="molecule type" value="Genomic_DNA"/>
</dbReference>
<reference evidence="1" key="1">
    <citation type="journal article" date="2015" name="Nature">
        <title>Complex archaea that bridge the gap between prokaryotes and eukaryotes.</title>
        <authorList>
            <person name="Spang A."/>
            <person name="Saw J.H."/>
            <person name="Jorgensen S.L."/>
            <person name="Zaremba-Niedzwiedzka K."/>
            <person name="Martijn J."/>
            <person name="Lind A.E."/>
            <person name="van Eijk R."/>
            <person name="Schleper C."/>
            <person name="Guy L."/>
            <person name="Ettema T.J."/>
        </authorList>
    </citation>
    <scope>NUCLEOTIDE SEQUENCE</scope>
</reference>